<feature type="transmembrane region" description="Helical" evidence="1">
    <location>
        <begin position="439"/>
        <end position="462"/>
    </location>
</feature>
<keyword evidence="1" id="KW-0472">Membrane</keyword>
<evidence type="ECO:0000313" key="3">
    <source>
        <dbReference type="Proteomes" id="UP000247978"/>
    </source>
</evidence>
<name>A0A2V3VTM1_9BACI</name>
<feature type="transmembrane region" description="Helical" evidence="1">
    <location>
        <begin position="66"/>
        <end position="84"/>
    </location>
</feature>
<evidence type="ECO:0000256" key="1">
    <source>
        <dbReference type="SAM" id="Phobius"/>
    </source>
</evidence>
<feature type="transmembrane region" description="Helical" evidence="1">
    <location>
        <begin position="180"/>
        <end position="202"/>
    </location>
</feature>
<dbReference type="AlphaFoldDB" id="A0A2V3VTM1"/>
<dbReference type="RefSeq" id="WP_110396174.1">
    <property type="nucleotide sequence ID" value="NZ_JBHUHB010000001.1"/>
</dbReference>
<keyword evidence="3" id="KW-1185">Reference proteome</keyword>
<feature type="transmembrane region" description="Helical" evidence="1">
    <location>
        <begin position="414"/>
        <end position="433"/>
    </location>
</feature>
<feature type="transmembrane region" description="Helical" evidence="1">
    <location>
        <begin position="31"/>
        <end position="54"/>
    </location>
</feature>
<reference evidence="2 3" key="1">
    <citation type="submission" date="2018-05" db="EMBL/GenBank/DDBJ databases">
        <title>Genomic Encyclopedia of Type Strains, Phase IV (KMG-IV): sequencing the most valuable type-strain genomes for metagenomic binning, comparative biology and taxonomic classification.</title>
        <authorList>
            <person name="Goeker M."/>
        </authorList>
    </citation>
    <scope>NUCLEOTIDE SEQUENCE [LARGE SCALE GENOMIC DNA]</scope>
    <source>
        <strain evidence="2 3">DSM 28556</strain>
    </source>
</reference>
<protein>
    <recommendedName>
        <fullName evidence="4">ABC-2 type transport system permease protein</fullName>
    </recommendedName>
</protein>
<sequence>MNSTRQMIRRVELPKFIGRASSVIVKYPTPIVAFILLLALIYTMYFIIIVKNFITMPLDTTQAYQNVIYATAALSSFFVIFSRNKFKDHSYMFFFLNSRVKPFELVLSGYAFIYISYVLIITLMFTPFLIIFWYQGEFHSTLDVIVLFLALTFVFCYSCTVWILTNLIVKQIFSKSEDQFYLTSFLYFAILGATLYILTYVIEKYVIYRVSSFLIILVLLFLALRWILIRSSTIYLNNIFIQLNSEGSRNKKQSLHFQHKNSYYLNMKLEWLHLYRNNVLKEQSLVFFILVLISFTLYFTLTDYDFVIFNLYLINFGLKEIFILFSLTIGISYRKYRNASYLLNHKESYYFIPRFFLVLLMNLLVHILYMGISYVFMKQSLANIITFSTLCSIFFITSFSMAVGFFIKINDSNKAVVIVLAIVFVNIYDFVIFNVLKAAVYIDLFNVLISIVFLLFIITNYIRKPFFK</sequence>
<dbReference type="EMBL" id="QJJQ01000011">
    <property type="protein sequence ID" value="PXW85253.1"/>
    <property type="molecule type" value="Genomic_DNA"/>
</dbReference>
<keyword evidence="1" id="KW-1133">Transmembrane helix</keyword>
<accession>A0A2V3VTM1</accession>
<organism evidence="2 3">
    <name type="scientific">Pseudogracilibacillus auburnensis</name>
    <dbReference type="NCBI Taxonomy" id="1494959"/>
    <lineage>
        <taxon>Bacteria</taxon>
        <taxon>Bacillati</taxon>
        <taxon>Bacillota</taxon>
        <taxon>Bacilli</taxon>
        <taxon>Bacillales</taxon>
        <taxon>Bacillaceae</taxon>
        <taxon>Pseudogracilibacillus</taxon>
    </lineage>
</organism>
<comment type="caution">
    <text evidence="2">The sequence shown here is derived from an EMBL/GenBank/DDBJ whole genome shotgun (WGS) entry which is preliminary data.</text>
</comment>
<feature type="transmembrane region" description="Helical" evidence="1">
    <location>
        <begin position="284"/>
        <end position="301"/>
    </location>
</feature>
<gene>
    <name evidence="2" type="ORF">DFR56_11119</name>
</gene>
<evidence type="ECO:0008006" key="4">
    <source>
        <dbReference type="Google" id="ProtNLM"/>
    </source>
</evidence>
<feature type="transmembrane region" description="Helical" evidence="1">
    <location>
        <begin position="384"/>
        <end position="407"/>
    </location>
</feature>
<dbReference type="Proteomes" id="UP000247978">
    <property type="component" value="Unassembled WGS sequence"/>
</dbReference>
<dbReference type="OrthoDB" id="9820361at2"/>
<proteinExistence type="predicted"/>
<keyword evidence="1" id="KW-0812">Transmembrane</keyword>
<feature type="transmembrane region" description="Helical" evidence="1">
    <location>
        <begin position="351"/>
        <end position="372"/>
    </location>
</feature>
<feature type="transmembrane region" description="Helical" evidence="1">
    <location>
        <begin position="307"/>
        <end position="331"/>
    </location>
</feature>
<feature type="transmembrane region" description="Helical" evidence="1">
    <location>
        <begin position="145"/>
        <end position="168"/>
    </location>
</feature>
<feature type="transmembrane region" description="Helical" evidence="1">
    <location>
        <begin position="208"/>
        <end position="228"/>
    </location>
</feature>
<feature type="transmembrane region" description="Helical" evidence="1">
    <location>
        <begin position="105"/>
        <end position="133"/>
    </location>
</feature>
<evidence type="ECO:0000313" key="2">
    <source>
        <dbReference type="EMBL" id="PXW85253.1"/>
    </source>
</evidence>